<feature type="compositionally biased region" description="Basic and acidic residues" evidence="1">
    <location>
        <begin position="109"/>
        <end position="124"/>
    </location>
</feature>
<feature type="transmembrane region" description="Helical" evidence="2">
    <location>
        <begin position="31"/>
        <end position="54"/>
    </location>
</feature>
<dbReference type="EMBL" id="BAAADS010000012">
    <property type="protein sequence ID" value="GAA0602620.1"/>
    <property type="molecule type" value="Genomic_DNA"/>
</dbReference>
<protein>
    <submittedName>
        <fullName evidence="3">SA1362 family protein</fullName>
    </submittedName>
</protein>
<dbReference type="Proteomes" id="UP001500866">
    <property type="component" value="Unassembled WGS sequence"/>
</dbReference>
<sequence length="124" mass="13856">MNNKFSIVVYTVIGLAVIGVVSQLFTNTASFLITVLLMLAFGAAISALVYFVLVKKRNPTSDSRKFKQAVKQSKAKYANTKAKPKSGSSNRTKPFQHKKRKHKRASHLRVIDGNKSKRKDRASF</sequence>
<keyword evidence="2" id="KW-0812">Transmembrane</keyword>
<comment type="caution">
    <text evidence="3">The sequence shown here is derived from an EMBL/GenBank/DDBJ whole genome shotgun (WGS) entry which is preliminary data.</text>
</comment>
<evidence type="ECO:0000256" key="2">
    <source>
        <dbReference type="SAM" id="Phobius"/>
    </source>
</evidence>
<keyword evidence="2" id="KW-1133">Transmembrane helix</keyword>
<reference evidence="4" key="1">
    <citation type="journal article" date="2019" name="Int. J. Syst. Evol. Microbiol.">
        <title>The Global Catalogue of Microorganisms (GCM) 10K type strain sequencing project: providing services to taxonomists for standard genome sequencing and annotation.</title>
        <authorList>
            <consortium name="The Broad Institute Genomics Platform"/>
            <consortium name="The Broad Institute Genome Sequencing Center for Infectious Disease"/>
            <person name="Wu L."/>
            <person name="Ma J."/>
        </authorList>
    </citation>
    <scope>NUCLEOTIDE SEQUENCE [LARGE SCALE GENOMIC DNA]</scope>
    <source>
        <strain evidence="4">JCM 15395</strain>
    </source>
</reference>
<dbReference type="RefSeq" id="WP_343812498.1">
    <property type="nucleotide sequence ID" value="NZ_BAAADS010000012.1"/>
</dbReference>
<accession>A0ABP3R434</accession>
<feature type="compositionally biased region" description="Basic residues" evidence="1">
    <location>
        <begin position="94"/>
        <end position="107"/>
    </location>
</feature>
<keyword evidence="2" id="KW-0472">Membrane</keyword>
<keyword evidence="4" id="KW-1185">Reference proteome</keyword>
<gene>
    <name evidence="3" type="ORF">GCM10009001_19500</name>
</gene>
<evidence type="ECO:0000313" key="4">
    <source>
        <dbReference type="Proteomes" id="UP001500866"/>
    </source>
</evidence>
<dbReference type="InterPro" id="IPR048110">
    <property type="entry name" value="SA1362/YqhP-like"/>
</dbReference>
<dbReference type="NCBIfam" id="NF041554">
    <property type="entry name" value="SA1362_fam"/>
    <property type="match status" value="1"/>
</dbReference>
<feature type="region of interest" description="Disordered" evidence="1">
    <location>
        <begin position="59"/>
        <end position="124"/>
    </location>
</feature>
<evidence type="ECO:0000256" key="1">
    <source>
        <dbReference type="SAM" id="MobiDB-lite"/>
    </source>
</evidence>
<name>A0ABP3R434_9BACI</name>
<feature type="transmembrane region" description="Helical" evidence="2">
    <location>
        <begin position="7"/>
        <end position="25"/>
    </location>
</feature>
<evidence type="ECO:0000313" key="3">
    <source>
        <dbReference type="EMBL" id="GAA0602620.1"/>
    </source>
</evidence>
<proteinExistence type="predicted"/>
<organism evidence="3 4">
    <name type="scientific">Virgibacillus siamensis</name>
    <dbReference type="NCBI Taxonomy" id="480071"/>
    <lineage>
        <taxon>Bacteria</taxon>
        <taxon>Bacillati</taxon>
        <taxon>Bacillota</taxon>
        <taxon>Bacilli</taxon>
        <taxon>Bacillales</taxon>
        <taxon>Bacillaceae</taxon>
        <taxon>Virgibacillus</taxon>
    </lineage>
</organism>